<proteinExistence type="predicted"/>
<sequence length="167" mass="19904">MKKLIYYCLLILTLVFIGEMKSEAKKVSGYIITNQNDTIKGEVKLYTFARRNGQVTLNSFDYEMTFVEVPFCKSGEKKITVYKPTDIKEYGFTFKKILYKYKSFLVKTNNISLNHREKQHFLQLARKEGRTEIYKHQKYRLSKDNMENIPYYVFYTYSEKNGLQSVK</sequence>
<accession>A0AAE3MHM2</accession>
<reference evidence="1" key="1">
    <citation type="submission" date="2022-10" db="EMBL/GenBank/DDBJ databases">
        <authorList>
            <person name="Yu W.X."/>
        </authorList>
    </citation>
    <scope>NUCLEOTIDE SEQUENCE</scope>
    <source>
        <strain evidence="1">D04</strain>
    </source>
</reference>
<gene>
    <name evidence="1" type="ORF">OM074_19310</name>
</gene>
<dbReference type="AlphaFoldDB" id="A0AAE3MHM2"/>
<comment type="caution">
    <text evidence="1">The sequence shown here is derived from an EMBL/GenBank/DDBJ whole genome shotgun (WGS) entry which is preliminary data.</text>
</comment>
<organism evidence="1 2">
    <name type="scientific">Plebeiibacterium marinum</name>
    <dbReference type="NCBI Taxonomy" id="2992111"/>
    <lineage>
        <taxon>Bacteria</taxon>
        <taxon>Pseudomonadati</taxon>
        <taxon>Bacteroidota</taxon>
        <taxon>Bacteroidia</taxon>
        <taxon>Marinilabiliales</taxon>
        <taxon>Marinilabiliaceae</taxon>
        <taxon>Plebeiibacterium</taxon>
    </lineage>
</organism>
<dbReference type="EMBL" id="JAPDPI010000061">
    <property type="protein sequence ID" value="MCW3807786.1"/>
    <property type="molecule type" value="Genomic_DNA"/>
</dbReference>
<name>A0AAE3MHM2_9BACT</name>
<dbReference type="RefSeq" id="WP_301202250.1">
    <property type="nucleotide sequence ID" value="NZ_JAPDPI010000061.1"/>
</dbReference>
<evidence type="ECO:0000313" key="2">
    <source>
        <dbReference type="Proteomes" id="UP001207408"/>
    </source>
</evidence>
<dbReference type="Proteomes" id="UP001207408">
    <property type="component" value="Unassembled WGS sequence"/>
</dbReference>
<keyword evidence="2" id="KW-1185">Reference proteome</keyword>
<protein>
    <submittedName>
        <fullName evidence="1">Uncharacterized protein</fullName>
    </submittedName>
</protein>
<evidence type="ECO:0000313" key="1">
    <source>
        <dbReference type="EMBL" id="MCW3807786.1"/>
    </source>
</evidence>